<feature type="region of interest" description="Disordered" evidence="1">
    <location>
        <begin position="1"/>
        <end position="24"/>
    </location>
</feature>
<reference evidence="3" key="1">
    <citation type="journal article" date="2015" name="Genome Announc.">
        <title>Draft genome sequence of the cellulolytic fungus Chaetomium globosum.</title>
        <authorList>
            <person name="Cuomo C.A."/>
            <person name="Untereiner W.A."/>
            <person name="Ma L.-J."/>
            <person name="Grabherr M."/>
            <person name="Birren B.W."/>
        </authorList>
    </citation>
    <scope>NUCLEOTIDE SEQUENCE [LARGE SCALE GENOMIC DNA]</scope>
    <source>
        <strain evidence="3">ATCC 6205 / CBS 148.51 / DSM 1962 / NBRC 6347 / NRRL 1970</strain>
    </source>
</reference>
<evidence type="ECO:0000313" key="3">
    <source>
        <dbReference type="Proteomes" id="UP000001056"/>
    </source>
</evidence>
<feature type="compositionally biased region" description="Polar residues" evidence="1">
    <location>
        <begin position="14"/>
        <end position="24"/>
    </location>
</feature>
<dbReference type="HOGENOM" id="CLU_2573665_0_0_1"/>
<name>Q2HB41_CHAGB</name>
<dbReference type="Proteomes" id="UP000001056">
    <property type="component" value="Unassembled WGS sequence"/>
</dbReference>
<sequence>MVPNDAPRGGSPIESGQETGPQLQVRTLPWPFSRDCLRVAPDRRSWPPLKAVHTQYSHKTNRLRWQANADGLSEILGDDSP</sequence>
<dbReference type="VEuPathDB" id="FungiDB:CHGG_02563"/>
<keyword evidence="3" id="KW-1185">Reference proteome</keyword>
<gene>
    <name evidence="2" type="ORF">CHGG_02563</name>
</gene>
<proteinExistence type="predicted"/>
<accession>Q2HB41</accession>
<organism evidence="2 3">
    <name type="scientific">Chaetomium globosum (strain ATCC 6205 / CBS 148.51 / DSM 1962 / NBRC 6347 / NRRL 1970)</name>
    <name type="common">Soil fungus</name>
    <dbReference type="NCBI Taxonomy" id="306901"/>
    <lineage>
        <taxon>Eukaryota</taxon>
        <taxon>Fungi</taxon>
        <taxon>Dikarya</taxon>
        <taxon>Ascomycota</taxon>
        <taxon>Pezizomycotina</taxon>
        <taxon>Sordariomycetes</taxon>
        <taxon>Sordariomycetidae</taxon>
        <taxon>Sordariales</taxon>
        <taxon>Chaetomiaceae</taxon>
        <taxon>Chaetomium</taxon>
    </lineage>
</organism>
<dbReference type="RefSeq" id="XP_001229079.1">
    <property type="nucleotide sequence ID" value="XM_001229078.1"/>
</dbReference>
<dbReference type="InParanoid" id="Q2HB41"/>
<dbReference type="AlphaFoldDB" id="Q2HB41"/>
<dbReference type="EMBL" id="CH408030">
    <property type="protein sequence ID" value="EAQ90628.1"/>
    <property type="molecule type" value="Genomic_DNA"/>
</dbReference>
<evidence type="ECO:0000313" key="2">
    <source>
        <dbReference type="EMBL" id="EAQ90628.1"/>
    </source>
</evidence>
<dbReference type="GeneID" id="4389320"/>
<protein>
    <submittedName>
        <fullName evidence="2">Uncharacterized protein</fullName>
    </submittedName>
</protein>
<evidence type="ECO:0000256" key="1">
    <source>
        <dbReference type="SAM" id="MobiDB-lite"/>
    </source>
</evidence>